<evidence type="ECO:0000313" key="1">
    <source>
        <dbReference type="EMBL" id="MDM5281797.1"/>
    </source>
</evidence>
<proteinExistence type="predicted"/>
<dbReference type="InterPro" id="IPR025236">
    <property type="entry name" value="SR1P"/>
</dbReference>
<reference evidence="1" key="1">
    <citation type="submission" date="2023-06" db="EMBL/GenBank/DDBJ databases">
        <title>Comparative genomics of Bacillaceae isolates and their secondary metabolite potential.</title>
        <authorList>
            <person name="Song L."/>
            <person name="Nielsen L.J."/>
            <person name="Mohite O."/>
            <person name="Xu X."/>
            <person name="Weber T."/>
            <person name="Kovacs A.T."/>
        </authorList>
    </citation>
    <scope>NUCLEOTIDE SEQUENCE</scope>
    <source>
        <strain evidence="1">G1S1</strain>
    </source>
</reference>
<evidence type="ECO:0000313" key="2">
    <source>
        <dbReference type="Proteomes" id="UP001238973"/>
    </source>
</evidence>
<gene>
    <name evidence="1" type="ORF">QUF85_00150</name>
</gene>
<protein>
    <submittedName>
        <fullName evidence="1">GapA-binding peptide SR1P</fullName>
    </submittedName>
</protein>
<dbReference type="AlphaFoldDB" id="A0AAJ1QI09"/>
<name>A0AAJ1QI09_9BACI</name>
<dbReference type="EMBL" id="JAUCFI010000001">
    <property type="protein sequence ID" value="MDM5281797.1"/>
    <property type="molecule type" value="Genomic_DNA"/>
</dbReference>
<accession>A0AAJ1QI09</accession>
<organism evidence="1 2">
    <name type="scientific">Peribacillus frigoritolerans</name>
    <dbReference type="NCBI Taxonomy" id="450367"/>
    <lineage>
        <taxon>Bacteria</taxon>
        <taxon>Bacillati</taxon>
        <taxon>Bacillota</taxon>
        <taxon>Bacilli</taxon>
        <taxon>Bacillales</taxon>
        <taxon>Bacillaceae</taxon>
        <taxon>Peribacillus</taxon>
    </lineage>
</organism>
<dbReference type="Proteomes" id="UP001238973">
    <property type="component" value="Unassembled WGS sequence"/>
</dbReference>
<dbReference type="Pfam" id="PF13790">
    <property type="entry name" value="SR1P"/>
    <property type="match status" value="1"/>
</dbReference>
<dbReference type="RefSeq" id="WP_202186452.1">
    <property type="nucleotide sequence ID" value="NZ_JAUCFI010000001.1"/>
</dbReference>
<comment type="caution">
    <text evidence="1">The sequence shown here is derived from an EMBL/GenBank/DDBJ whole genome shotgun (WGS) entry which is preliminary data.</text>
</comment>
<sequence>MEISSRPQALGTVICKYCGELIDTVDTEKVMIYYSNCKQEQCLNQDSEFQREELNVE</sequence>